<evidence type="ECO:0000256" key="5">
    <source>
        <dbReference type="ARBA" id="ARBA00022842"/>
    </source>
</evidence>
<evidence type="ECO:0000259" key="10">
    <source>
        <dbReference type="Pfam" id="PF00535"/>
    </source>
</evidence>
<protein>
    <recommendedName>
        <fullName evidence="7">Glucosyl-3-phosphoglycerate synthase</fullName>
        <ecNumber evidence="6">2.4.1.266</ecNumber>
    </recommendedName>
</protein>
<organism evidence="11 12">
    <name type="scientific">Tepidibacillus decaturensis</name>
    <dbReference type="NCBI Taxonomy" id="1413211"/>
    <lineage>
        <taxon>Bacteria</taxon>
        <taxon>Bacillati</taxon>
        <taxon>Bacillota</taxon>
        <taxon>Bacilli</taxon>
        <taxon>Bacillales</taxon>
        <taxon>Bacillaceae</taxon>
        <taxon>Tepidibacillus</taxon>
    </lineage>
</organism>
<dbReference type="EC" id="2.4.1.266" evidence="6"/>
<evidence type="ECO:0000256" key="4">
    <source>
        <dbReference type="ARBA" id="ARBA00022679"/>
    </source>
</evidence>
<dbReference type="SUPFAM" id="SSF53448">
    <property type="entry name" value="Nucleotide-diphospho-sugar transferases"/>
    <property type="match status" value="1"/>
</dbReference>
<evidence type="ECO:0000256" key="2">
    <source>
        <dbReference type="ARBA" id="ARBA00006739"/>
    </source>
</evidence>
<evidence type="ECO:0000256" key="7">
    <source>
        <dbReference type="ARBA" id="ARBA00040894"/>
    </source>
</evidence>
<dbReference type="Pfam" id="PF00535">
    <property type="entry name" value="Glycos_transf_2"/>
    <property type="match status" value="1"/>
</dbReference>
<evidence type="ECO:0000256" key="3">
    <source>
        <dbReference type="ARBA" id="ARBA00022676"/>
    </source>
</evidence>
<dbReference type="Gene3D" id="3.90.550.10">
    <property type="entry name" value="Spore Coat Polysaccharide Biosynthesis Protein SpsA, Chain A"/>
    <property type="match status" value="1"/>
</dbReference>
<dbReference type="InterPro" id="IPR050256">
    <property type="entry name" value="Glycosyltransferase_2"/>
</dbReference>
<feature type="domain" description="Glycosyltransferase 2-like" evidence="10">
    <location>
        <begin position="7"/>
        <end position="161"/>
    </location>
</feature>
<evidence type="ECO:0000256" key="6">
    <source>
        <dbReference type="ARBA" id="ARBA00039022"/>
    </source>
</evidence>
<dbReference type="InterPro" id="IPR029044">
    <property type="entry name" value="Nucleotide-diphossugar_trans"/>
</dbReference>
<keyword evidence="5" id="KW-0460">Magnesium</keyword>
<keyword evidence="3" id="KW-0328">Glycosyltransferase</keyword>
<gene>
    <name evidence="11" type="ORF">U473_04205</name>
</gene>
<dbReference type="OrthoDB" id="396512at2"/>
<reference evidence="11 12" key="1">
    <citation type="submission" date="2016-02" db="EMBL/GenBank/DDBJ databases">
        <title>Draft Genome for Tepidibacillus decaturensis nov. sp. Strain Z9, an Anaerobic, Moderately Thermophilic and Heterotrophic Bacterium from Deep Subsurface of the Illinois Basin, USA.</title>
        <authorList>
            <person name="Dong Y."/>
            <person name="Chang J.Y."/>
            <person name="Sanford R."/>
            <person name="Fouke B.W."/>
        </authorList>
    </citation>
    <scope>NUCLEOTIDE SEQUENCE [LARGE SCALE GENOMIC DNA]</scope>
    <source>
        <strain evidence="11 12">Z9</strain>
    </source>
</reference>
<dbReference type="STRING" id="1413211.U473_04205"/>
<dbReference type="PANTHER" id="PTHR48090">
    <property type="entry name" value="UNDECAPRENYL-PHOSPHATE 4-DEOXY-4-FORMAMIDO-L-ARABINOSE TRANSFERASE-RELATED"/>
    <property type="match status" value="1"/>
</dbReference>
<comment type="similarity">
    <text evidence="2">Belongs to the glycosyltransferase 2 family.</text>
</comment>
<evidence type="ECO:0000313" key="11">
    <source>
        <dbReference type="EMBL" id="KXG43303.1"/>
    </source>
</evidence>
<comment type="catalytic activity">
    <reaction evidence="9">
        <text>an NDP-alpha-D-glucose + (2R)-3-phosphoglycerate = (2R)-2-O-(alpha-D-glucopyranosyl)-3-phospho-glycerate + a ribonucleoside 5'-diphosphate + H(+)</text>
        <dbReference type="Rhea" id="RHEA:47244"/>
        <dbReference type="ChEBI" id="CHEBI:15378"/>
        <dbReference type="ChEBI" id="CHEBI:57930"/>
        <dbReference type="ChEBI" id="CHEBI:58272"/>
        <dbReference type="ChEBI" id="CHEBI:62600"/>
        <dbReference type="ChEBI" id="CHEBI:76533"/>
        <dbReference type="EC" id="2.4.1.266"/>
    </reaction>
    <physiologicalReaction direction="left-to-right" evidence="9">
        <dbReference type="Rhea" id="RHEA:47245"/>
    </physiologicalReaction>
</comment>
<dbReference type="PANTHER" id="PTHR48090:SF10">
    <property type="entry name" value="GLUCOSYL-3-PHOSPHOGLYCERATE SYNTHASE"/>
    <property type="match status" value="1"/>
</dbReference>
<keyword evidence="4" id="KW-0808">Transferase</keyword>
<dbReference type="GO" id="GO:0016757">
    <property type="term" value="F:glycosyltransferase activity"/>
    <property type="evidence" value="ECO:0007669"/>
    <property type="project" value="UniProtKB-KW"/>
</dbReference>
<comment type="cofactor">
    <cofactor evidence="1">
        <name>Mg(2+)</name>
        <dbReference type="ChEBI" id="CHEBI:18420"/>
    </cofactor>
</comment>
<dbReference type="InterPro" id="IPR001173">
    <property type="entry name" value="Glyco_trans_2-like"/>
</dbReference>
<dbReference type="CDD" id="cd04179">
    <property type="entry name" value="DPM_DPG-synthase_like"/>
    <property type="match status" value="1"/>
</dbReference>
<keyword evidence="12" id="KW-1185">Reference proteome</keyword>
<comment type="catalytic activity">
    <reaction evidence="8">
        <text>(2R)-3-phosphoglycerate + UDP-alpha-D-glucose = (2R)-2-O-(alpha-D-glucopyranosyl)-3-phospho-glycerate + UDP + H(+)</text>
        <dbReference type="Rhea" id="RHEA:31319"/>
        <dbReference type="ChEBI" id="CHEBI:15378"/>
        <dbReference type="ChEBI" id="CHEBI:58223"/>
        <dbReference type="ChEBI" id="CHEBI:58272"/>
        <dbReference type="ChEBI" id="CHEBI:58885"/>
        <dbReference type="ChEBI" id="CHEBI:62600"/>
        <dbReference type="EC" id="2.4.1.266"/>
    </reaction>
    <physiologicalReaction direction="left-to-right" evidence="8">
        <dbReference type="Rhea" id="RHEA:31320"/>
    </physiologicalReaction>
</comment>
<evidence type="ECO:0000256" key="9">
    <source>
        <dbReference type="ARBA" id="ARBA00048997"/>
    </source>
</evidence>
<comment type="caution">
    <text evidence="11">The sequence shown here is derived from an EMBL/GenBank/DDBJ whole genome shotgun (WGS) entry which is preliminary data.</text>
</comment>
<dbReference type="EMBL" id="LSKU01000001">
    <property type="protein sequence ID" value="KXG43303.1"/>
    <property type="molecule type" value="Genomic_DNA"/>
</dbReference>
<evidence type="ECO:0000256" key="1">
    <source>
        <dbReference type="ARBA" id="ARBA00001946"/>
    </source>
</evidence>
<sequence length="230" mass="25792">MTQPKISIIVPAFNEEKYIESTIQAIRKWTYDKEIIIVDDGSTDKTKEILMKIASDSVIKPIFLKLNQGKGQALKAGIKQAEGEVIMFLDADLGDSAKDADRLLDPIFKNDADMTIAILPRSSMKAGFGLVKKLARSGIYFMTGYQPIAPLSGQRAMKRKVIDQITELVSGFGIEVGLTIDVLRMGFKIKEVEVALYHRETGRDLKGFIHRGKEFIAVAKALFIKWRQQR</sequence>
<dbReference type="Proteomes" id="UP000070352">
    <property type="component" value="Unassembled WGS sequence"/>
</dbReference>
<accession>A0A135L364</accession>
<evidence type="ECO:0000313" key="12">
    <source>
        <dbReference type="Proteomes" id="UP000070352"/>
    </source>
</evidence>
<evidence type="ECO:0000256" key="8">
    <source>
        <dbReference type="ARBA" id="ARBA00048689"/>
    </source>
</evidence>
<name>A0A135L364_9BACI</name>
<dbReference type="RefSeq" id="WP_068723646.1">
    <property type="nucleotide sequence ID" value="NZ_LSKU01000001.1"/>
</dbReference>
<dbReference type="AlphaFoldDB" id="A0A135L364"/>
<proteinExistence type="inferred from homology"/>